<organism evidence="4 5">
    <name type="scientific">Spectribacter acetivorans</name>
    <dbReference type="NCBI Taxonomy" id="3075603"/>
    <lineage>
        <taxon>Bacteria</taxon>
        <taxon>Pseudomonadati</taxon>
        <taxon>Pseudomonadota</taxon>
        <taxon>Gammaproteobacteria</taxon>
        <taxon>Salinisphaerales</taxon>
        <taxon>Salinisphaeraceae</taxon>
        <taxon>Spectribacter</taxon>
    </lineage>
</organism>
<reference evidence="4 5" key="1">
    <citation type="submission" date="2023-09" db="EMBL/GenBank/DDBJ databases">
        <authorList>
            <person name="Rey-Velasco X."/>
        </authorList>
    </citation>
    <scope>NUCLEOTIDE SEQUENCE [LARGE SCALE GENOMIC DNA]</scope>
    <source>
        <strain evidence="4 5">P385</strain>
    </source>
</reference>
<dbReference type="SMART" id="SM00363">
    <property type="entry name" value="S4"/>
    <property type="match status" value="1"/>
</dbReference>
<gene>
    <name evidence="4" type="ORF">RM531_07530</name>
</gene>
<sequence length="127" mass="14099">MSGVRLDKWLWAARFFKTRTQATNAANGGKVSVNGGGGKAGQTVRIGDKLDIRKVGQQFRIQITDLADRRGSATAAEALYHEDEADRTARLDAMAMRRAEARSQPRPDGRPDRKGRRQLRDIKHRGG</sequence>
<feature type="region of interest" description="Disordered" evidence="2">
    <location>
        <begin position="97"/>
        <end position="127"/>
    </location>
</feature>
<name>A0ABU3B783_9GAMM</name>
<dbReference type="RefSeq" id="WP_311658419.1">
    <property type="nucleotide sequence ID" value="NZ_JAVRHY010000005.1"/>
</dbReference>
<evidence type="ECO:0000313" key="4">
    <source>
        <dbReference type="EMBL" id="MDT0618323.1"/>
    </source>
</evidence>
<feature type="compositionally biased region" description="Basic residues" evidence="2">
    <location>
        <begin position="113"/>
        <end position="127"/>
    </location>
</feature>
<evidence type="ECO:0000259" key="3">
    <source>
        <dbReference type="SMART" id="SM00363"/>
    </source>
</evidence>
<proteinExistence type="predicted"/>
<dbReference type="PROSITE" id="PS50889">
    <property type="entry name" value="S4"/>
    <property type="match status" value="1"/>
</dbReference>
<dbReference type="Proteomes" id="UP001259982">
    <property type="component" value="Unassembled WGS sequence"/>
</dbReference>
<dbReference type="EMBL" id="JAVRHY010000005">
    <property type="protein sequence ID" value="MDT0618323.1"/>
    <property type="molecule type" value="Genomic_DNA"/>
</dbReference>
<feature type="domain" description="RNA-binding S4" evidence="3">
    <location>
        <begin position="4"/>
        <end position="61"/>
    </location>
</feature>
<dbReference type="InterPro" id="IPR036986">
    <property type="entry name" value="S4_RNA-bd_sf"/>
</dbReference>
<keyword evidence="1" id="KW-0694">RNA-binding</keyword>
<dbReference type="Pfam" id="PF01479">
    <property type="entry name" value="S4"/>
    <property type="match status" value="1"/>
</dbReference>
<accession>A0ABU3B783</accession>
<keyword evidence="5" id="KW-1185">Reference proteome</keyword>
<comment type="caution">
    <text evidence="4">The sequence shown here is derived from an EMBL/GenBank/DDBJ whole genome shotgun (WGS) entry which is preliminary data.</text>
</comment>
<protein>
    <submittedName>
        <fullName evidence="4">S4 domain-containing protein</fullName>
    </submittedName>
</protein>
<dbReference type="InterPro" id="IPR002942">
    <property type="entry name" value="S4_RNA-bd"/>
</dbReference>
<dbReference type="Gene3D" id="3.10.290.10">
    <property type="entry name" value="RNA-binding S4 domain"/>
    <property type="match status" value="1"/>
</dbReference>
<evidence type="ECO:0000256" key="2">
    <source>
        <dbReference type="SAM" id="MobiDB-lite"/>
    </source>
</evidence>
<feature type="compositionally biased region" description="Basic and acidic residues" evidence="2">
    <location>
        <begin position="97"/>
        <end position="112"/>
    </location>
</feature>
<dbReference type="SUPFAM" id="SSF55174">
    <property type="entry name" value="Alpha-L RNA-binding motif"/>
    <property type="match status" value="1"/>
</dbReference>
<dbReference type="CDD" id="cd00165">
    <property type="entry name" value="S4"/>
    <property type="match status" value="1"/>
</dbReference>
<evidence type="ECO:0000256" key="1">
    <source>
        <dbReference type="PROSITE-ProRule" id="PRU00182"/>
    </source>
</evidence>
<evidence type="ECO:0000313" key="5">
    <source>
        <dbReference type="Proteomes" id="UP001259982"/>
    </source>
</evidence>